<dbReference type="InterPro" id="IPR037154">
    <property type="entry name" value="YtpR-like_sf"/>
</dbReference>
<organism evidence="5 6">
    <name type="scientific">Siminovitchia fordii</name>
    <dbReference type="NCBI Taxonomy" id="254759"/>
    <lineage>
        <taxon>Bacteria</taxon>
        <taxon>Bacillati</taxon>
        <taxon>Bacillota</taxon>
        <taxon>Bacilli</taxon>
        <taxon>Bacillales</taxon>
        <taxon>Bacillaceae</taxon>
        <taxon>Siminovitchia</taxon>
    </lineage>
</organism>
<keyword evidence="2 3" id="KW-0694">RNA-binding</keyword>
<keyword evidence="1 3" id="KW-0820">tRNA-binding</keyword>
<sequence>MNVFYNRGGVGDTLIIVMNEFDDKNRTFERKGDAVRIFDKKSNVTGGFNLFNASNYVDVAAKGQVELSEKLVEKINEALTKNGFVERVKADLSPKFVVGYVKEKEKHPNADKLSICKVDVGTEELQIVCGAPNVEAGQKVVVAKVGAVMPSGMIIKDAELRGIASSGMICSAKELGLPNAPEKKGILVLEGQKYEEGQAFPLKMA</sequence>
<reference evidence="5 6" key="1">
    <citation type="submission" date="2021-03" db="EMBL/GenBank/DDBJ databases">
        <title>Antimicrobial resistance genes in bacteria isolated from Japanese honey, and their potential for conferring macrolide and lincosamide resistance in the American foulbrood pathogen Paenibacillus larvae.</title>
        <authorList>
            <person name="Okamoto M."/>
            <person name="Kumagai M."/>
            <person name="Kanamori H."/>
            <person name="Takamatsu D."/>
        </authorList>
    </citation>
    <scope>NUCLEOTIDE SEQUENCE [LARGE SCALE GENOMIC DNA]</scope>
    <source>
        <strain evidence="5 6">J1TS3</strain>
    </source>
</reference>
<dbReference type="InterPro" id="IPR033714">
    <property type="entry name" value="tRNA_bind_bactPheRS"/>
</dbReference>
<dbReference type="SUPFAM" id="SSF50249">
    <property type="entry name" value="Nucleic acid-binding proteins"/>
    <property type="match status" value="1"/>
</dbReference>
<dbReference type="CDD" id="cd02796">
    <property type="entry name" value="tRNA_bind_bactPheRS"/>
    <property type="match status" value="1"/>
</dbReference>
<evidence type="ECO:0000256" key="2">
    <source>
        <dbReference type="ARBA" id="ARBA00022884"/>
    </source>
</evidence>
<gene>
    <name evidence="5" type="ORF">J1TS3_28150</name>
</gene>
<evidence type="ECO:0000256" key="3">
    <source>
        <dbReference type="PROSITE-ProRule" id="PRU00209"/>
    </source>
</evidence>
<evidence type="ECO:0000256" key="1">
    <source>
        <dbReference type="ARBA" id="ARBA00022555"/>
    </source>
</evidence>
<dbReference type="InterPro" id="IPR002547">
    <property type="entry name" value="tRNA-bd_dom"/>
</dbReference>
<evidence type="ECO:0000313" key="5">
    <source>
        <dbReference type="EMBL" id="GIN21681.1"/>
    </source>
</evidence>
<feature type="domain" description="TRNA-binding" evidence="4">
    <location>
        <begin position="90"/>
        <end position="201"/>
    </location>
</feature>
<dbReference type="Gene3D" id="2.40.50.140">
    <property type="entry name" value="Nucleic acid-binding proteins"/>
    <property type="match status" value="1"/>
</dbReference>
<dbReference type="Gene3D" id="3.30.1940.10">
    <property type="entry name" value="YtpR-like"/>
    <property type="match status" value="1"/>
</dbReference>
<proteinExistence type="predicted"/>
<dbReference type="PROSITE" id="PS50886">
    <property type="entry name" value="TRBD"/>
    <property type="match status" value="1"/>
</dbReference>
<evidence type="ECO:0000259" key="4">
    <source>
        <dbReference type="PROSITE" id="PS50886"/>
    </source>
</evidence>
<dbReference type="EMBL" id="BOQT01000010">
    <property type="protein sequence ID" value="GIN21681.1"/>
    <property type="molecule type" value="Genomic_DNA"/>
</dbReference>
<dbReference type="Proteomes" id="UP000680279">
    <property type="component" value="Unassembled WGS sequence"/>
</dbReference>
<protein>
    <submittedName>
        <fullName evidence="5">tRNA-binding protein</fullName>
    </submittedName>
</protein>
<dbReference type="RefSeq" id="WP_018707380.1">
    <property type="nucleotide sequence ID" value="NZ_BOQT01000010.1"/>
</dbReference>
<dbReference type="Pfam" id="PF01588">
    <property type="entry name" value="tRNA_bind"/>
    <property type="match status" value="1"/>
</dbReference>
<name>A0ABQ4K9L2_9BACI</name>
<dbReference type="InterPro" id="IPR012340">
    <property type="entry name" value="NA-bd_OB-fold"/>
</dbReference>
<dbReference type="Pfam" id="PF14794">
    <property type="entry name" value="DUF4479"/>
    <property type="match status" value="1"/>
</dbReference>
<dbReference type="NCBIfam" id="NF045760">
    <property type="entry name" value="YtpR"/>
    <property type="match status" value="1"/>
</dbReference>
<dbReference type="InterPro" id="IPR027855">
    <property type="entry name" value="DUF4479"/>
</dbReference>
<evidence type="ECO:0000313" key="6">
    <source>
        <dbReference type="Proteomes" id="UP000680279"/>
    </source>
</evidence>
<keyword evidence="6" id="KW-1185">Reference proteome</keyword>
<comment type="caution">
    <text evidence="5">The sequence shown here is derived from an EMBL/GenBank/DDBJ whole genome shotgun (WGS) entry which is preliminary data.</text>
</comment>
<accession>A0ABQ4K9L2</accession>